<dbReference type="PANTHER" id="PTHR13072">
    <property type="entry name" value="DYNACTIN 6"/>
    <property type="match status" value="1"/>
</dbReference>
<protein>
    <recommendedName>
        <fullName evidence="3">Dynactin subunit 6</fullName>
    </recommendedName>
</protein>
<feature type="region of interest" description="Disordered" evidence="7">
    <location>
        <begin position="83"/>
        <end position="116"/>
    </location>
</feature>
<comment type="subcellular location">
    <subcellularLocation>
        <location evidence="1">Cytoplasm</location>
        <location evidence="1">Cytoskeleton</location>
    </subcellularLocation>
</comment>
<comment type="function">
    <text evidence="6">Part of the dynactin complex that activates the molecular motor dynein for ultra-processive transport along microtubules.</text>
</comment>
<dbReference type="GO" id="GO:0005869">
    <property type="term" value="C:dynactin complex"/>
    <property type="evidence" value="ECO:0007669"/>
    <property type="project" value="InterPro"/>
</dbReference>
<evidence type="ECO:0000313" key="9">
    <source>
        <dbReference type="Proteomes" id="UP000054342"/>
    </source>
</evidence>
<dbReference type="OrthoDB" id="2355at2759"/>
<dbReference type="Proteomes" id="UP000054342">
    <property type="component" value="Unassembled WGS sequence"/>
</dbReference>
<gene>
    <name evidence="8" type="ORF">PV05_11877</name>
</gene>
<organism evidence="8 9">
    <name type="scientific">Exophiala xenobiotica</name>
    <dbReference type="NCBI Taxonomy" id="348802"/>
    <lineage>
        <taxon>Eukaryota</taxon>
        <taxon>Fungi</taxon>
        <taxon>Dikarya</taxon>
        <taxon>Ascomycota</taxon>
        <taxon>Pezizomycotina</taxon>
        <taxon>Eurotiomycetes</taxon>
        <taxon>Chaetothyriomycetidae</taxon>
        <taxon>Chaetothyriales</taxon>
        <taxon>Herpotrichiellaceae</taxon>
        <taxon>Exophiala</taxon>
    </lineage>
</organism>
<name>A0A0D2E694_9EURO</name>
<evidence type="ECO:0000256" key="1">
    <source>
        <dbReference type="ARBA" id="ARBA00004245"/>
    </source>
</evidence>
<evidence type="ECO:0000313" key="8">
    <source>
        <dbReference type="EMBL" id="KIW50275.1"/>
    </source>
</evidence>
<dbReference type="Gene3D" id="2.160.10.10">
    <property type="entry name" value="Hexapeptide repeat proteins"/>
    <property type="match status" value="1"/>
</dbReference>
<dbReference type="RefSeq" id="XP_013310859.1">
    <property type="nucleotide sequence ID" value="XM_013455405.1"/>
</dbReference>
<evidence type="ECO:0000256" key="2">
    <source>
        <dbReference type="ARBA" id="ARBA00007719"/>
    </source>
</evidence>
<sequence length="237" mass="24875">MSTQPAHPPSQSTSSTRPPVTLGQTTHLDPGAYVRGTHAITLGEHVLIHPRSHLIAVNGPLLIGEKCIISEKCVVGGPVQSSSVADAASKPSSGSAQPSPLLAHGDEGDDEDADPVKTTIGSSCFIHAASQIHAGATIKDAVLIEPHVTVLAGVTIGSHAKVCAGITVDRDVEDWAVIYGNGNVKRRRKQPRSITDAEAEHADLVETMRLKAMDKEREGTTAILKMAARVATMAKKK</sequence>
<feature type="region of interest" description="Disordered" evidence="7">
    <location>
        <begin position="1"/>
        <end position="29"/>
    </location>
</feature>
<accession>A0A0D2E694</accession>
<proteinExistence type="inferred from homology"/>
<keyword evidence="5" id="KW-0206">Cytoskeleton</keyword>
<evidence type="ECO:0000256" key="5">
    <source>
        <dbReference type="ARBA" id="ARBA00023212"/>
    </source>
</evidence>
<dbReference type="SUPFAM" id="SSF51161">
    <property type="entry name" value="Trimeric LpxA-like enzymes"/>
    <property type="match status" value="1"/>
</dbReference>
<keyword evidence="4" id="KW-0963">Cytoplasm</keyword>
<evidence type="ECO:0000256" key="7">
    <source>
        <dbReference type="SAM" id="MobiDB-lite"/>
    </source>
</evidence>
<dbReference type="InterPro" id="IPR027777">
    <property type="entry name" value="DCTN6"/>
</dbReference>
<reference evidence="8 9" key="1">
    <citation type="submission" date="2015-01" db="EMBL/GenBank/DDBJ databases">
        <title>The Genome Sequence of Exophiala xenobiotica CBS118157.</title>
        <authorList>
            <consortium name="The Broad Institute Genomics Platform"/>
            <person name="Cuomo C."/>
            <person name="de Hoog S."/>
            <person name="Gorbushina A."/>
            <person name="Stielow B."/>
            <person name="Teixiera M."/>
            <person name="Abouelleil A."/>
            <person name="Chapman S.B."/>
            <person name="Priest M."/>
            <person name="Young S.K."/>
            <person name="Wortman J."/>
            <person name="Nusbaum C."/>
            <person name="Birren B."/>
        </authorList>
    </citation>
    <scope>NUCLEOTIDE SEQUENCE [LARGE SCALE GENOMIC DNA]</scope>
    <source>
        <strain evidence="8 9">CBS 118157</strain>
    </source>
</reference>
<keyword evidence="9" id="KW-1185">Reference proteome</keyword>
<dbReference type="AlphaFoldDB" id="A0A0D2E694"/>
<dbReference type="STRING" id="348802.A0A0D2E694"/>
<evidence type="ECO:0000256" key="6">
    <source>
        <dbReference type="ARBA" id="ARBA00034687"/>
    </source>
</evidence>
<dbReference type="GeneID" id="25333785"/>
<comment type="similarity">
    <text evidence="2">Belongs to the dynactin subunits 5/6 family. Dynactin subunit 6 subfamily.</text>
</comment>
<feature type="compositionally biased region" description="Low complexity" evidence="7">
    <location>
        <begin position="9"/>
        <end position="21"/>
    </location>
</feature>
<dbReference type="HOGENOM" id="CLU_085418_2_0_1"/>
<dbReference type="GO" id="GO:0070840">
    <property type="term" value="F:dynein complex binding"/>
    <property type="evidence" value="ECO:0007669"/>
    <property type="project" value="TreeGrafter"/>
</dbReference>
<evidence type="ECO:0000256" key="3">
    <source>
        <dbReference type="ARBA" id="ARBA00016573"/>
    </source>
</evidence>
<evidence type="ECO:0000256" key="4">
    <source>
        <dbReference type="ARBA" id="ARBA00022490"/>
    </source>
</evidence>
<dbReference type="InterPro" id="IPR011004">
    <property type="entry name" value="Trimer_LpxA-like_sf"/>
</dbReference>
<feature type="compositionally biased region" description="Polar residues" evidence="7">
    <location>
        <begin position="83"/>
        <end position="98"/>
    </location>
</feature>
<dbReference type="GO" id="GO:0007052">
    <property type="term" value="P:mitotic spindle organization"/>
    <property type="evidence" value="ECO:0007669"/>
    <property type="project" value="TreeGrafter"/>
</dbReference>
<dbReference type="EMBL" id="KN847323">
    <property type="protein sequence ID" value="KIW50275.1"/>
    <property type="molecule type" value="Genomic_DNA"/>
</dbReference>
<dbReference type="PANTHER" id="PTHR13072:SF0">
    <property type="entry name" value="DYNACTIN SUBUNIT 6"/>
    <property type="match status" value="1"/>
</dbReference>